<gene>
    <name evidence="1" type="ORF">OAUR00152_LOCUS14613</name>
</gene>
<name>A0A7S4ISB4_9STRA</name>
<evidence type="ECO:0000313" key="1">
    <source>
        <dbReference type="EMBL" id="CAE2237891.1"/>
    </source>
</evidence>
<proteinExistence type="predicted"/>
<sequence length="113" mass="12760">MKGSLPHVSMFDYTQGWVVFKQTPTICIKHSLGKSKQFAHFQKSFVSSFLASSAELPAPELVCLNTCPDTWPCKTAPCYRAYHPAGEKACRRMTQSESEEYVRRESATNAVFF</sequence>
<organism evidence="1">
    <name type="scientific">Odontella aurita</name>
    <dbReference type="NCBI Taxonomy" id="265563"/>
    <lineage>
        <taxon>Eukaryota</taxon>
        <taxon>Sar</taxon>
        <taxon>Stramenopiles</taxon>
        <taxon>Ochrophyta</taxon>
        <taxon>Bacillariophyta</taxon>
        <taxon>Mediophyceae</taxon>
        <taxon>Biddulphiophycidae</taxon>
        <taxon>Eupodiscales</taxon>
        <taxon>Odontellaceae</taxon>
        <taxon>Odontella</taxon>
    </lineage>
</organism>
<protein>
    <submittedName>
        <fullName evidence="1">Uncharacterized protein</fullName>
    </submittedName>
</protein>
<reference evidence="1" key="1">
    <citation type="submission" date="2021-01" db="EMBL/GenBank/DDBJ databases">
        <authorList>
            <person name="Corre E."/>
            <person name="Pelletier E."/>
            <person name="Niang G."/>
            <person name="Scheremetjew M."/>
            <person name="Finn R."/>
            <person name="Kale V."/>
            <person name="Holt S."/>
            <person name="Cochrane G."/>
            <person name="Meng A."/>
            <person name="Brown T."/>
            <person name="Cohen L."/>
        </authorList>
    </citation>
    <scope>NUCLEOTIDE SEQUENCE</scope>
    <source>
        <strain evidence="1">Isolate 1302-5</strain>
    </source>
</reference>
<dbReference type="AlphaFoldDB" id="A0A7S4ISB4"/>
<accession>A0A7S4ISB4</accession>
<dbReference type="EMBL" id="HBKQ01021551">
    <property type="protein sequence ID" value="CAE2237891.1"/>
    <property type="molecule type" value="Transcribed_RNA"/>
</dbReference>